<dbReference type="InterPro" id="IPR011042">
    <property type="entry name" value="6-blade_b-propeller_TolB-like"/>
</dbReference>
<organism evidence="2 3">
    <name type="scientific">Parabacteroides gordonii MS-1 = DSM 23371</name>
    <dbReference type="NCBI Taxonomy" id="1203610"/>
    <lineage>
        <taxon>Bacteria</taxon>
        <taxon>Pseudomonadati</taxon>
        <taxon>Bacteroidota</taxon>
        <taxon>Bacteroidia</taxon>
        <taxon>Bacteroidales</taxon>
        <taxon>Tannerellaceae</taxon>
        <taxon>Parabacteroides</taxon>
    </lineage>
</organism>
<keyword evidence="1" id="KW-0732">Signal</keyword>
<reference evidence="2 3" key="1">
    <citation type="submission" date="2013-04" db="EMBL/GenBank/DDBJ databases">
        <title>The Genome Sequence of Parabacteroides gordonii DSM 23371.</title>
        <authorList>
            <consortium name="The Broad Institute Genomics Platform"/>
            <person name="Earl A."/>
            <person name="Ward D."/>
            <person name="Feldgarden M."/>
            <person name="Gevers D."/>
            <person name="Martens E."/>
            <person name="Sakamoto M."/>
            <person name="Benno Y."/>
            <person name="Suzuki N."/>
            <person name="Matsunaga N."/>
            <person name="Koshihara K."/>
            <person name="Seki M."/>
            <person name="Komiya H."/>
            <person name="Walker B."/>
            <person name="Young S."/>
            <person name="Zeng Q."/>
            <person name="Gargeya S."/>
            <person name="Fitzgerald M."/>
            <person name="Haas B."/>
            <person name="Abouelleil A."/>
            <person name="Allen A.W."/>
            <person name="Alvarado L."/>
            <person name="Arachchi H.M."/>
            <person name="Berlin A.M."/>
            <person name="Chapman S.B."/>
            <person name="Gainer-Dewar J."/>
            <person name="Goldberg J."/>
            <person name="Griggs A."/>
            <person name="Gujja S."/>
            <person name="Hansen M."/>
            <person name="Howarth C."/>
            <person name="Imamovic A."/>
            <person name="Ireland A."/>
            <person name="Larimer J."/>
            <person name="McCowan C."/>
            <person name="Murphy C."/>
            <person name="Pearson M."/>
            <person name="Poon T.W."/>
            <person name="Priest M."/>
            <person name="Roberts A."/>
            <person name="Saif S."/>
            <person name="Shea T."/>
            <person name="Sisk P."/>
            <person name="Sykes S."/>
            <person name="Wortman J."/>
            <person name="Nusbaum C."/>
            <person name="Birren B."/>
        </authorList>
    </citation>
    <scope>NUCLEOTIDE SEQUENCE [LARGE SCALE GENOMIC DNA]</scope>
    <source>
        <strain evidence="2 3">MS-1</strain>
    </source>
</reference>
<feature type="signal peptide" evidence="1">
    <location>
        <begin position="1"/>
        <end position="19"/>
    </location>
</feature>
<name>A0A0F5JCG1_9BACT</name>
<evidence type="ECO:0000256" key="1">
    <source>
        <dbReference type="SAM" id="SignalP"/>
    </source>
</evidence>
<dbReference type="PROSITE" id="PS51257">
    <property type="entry name" value="PROKAR_LIPOPROTEIN"/>
    <property type="match status" value="1"/>
</dbReference>
<dbReference type="PATRIC" id="fig|1203610.3.peg.3002"/>
<dbReference type="Proteomes" id="UP000033035">
    <property type="component" value="Unassembled WGS sequence"/>
</dbReference>
<protein>
    <recommendedName>
        <fullName evidence="4">6-bladed beta-propeller</fullName>
    </recommendedName>
</protein>
<accession>A0A0F5JCG1</accession>
<dbReference type="RefSeq" id="WP_028728458.1">
    <property type="nucleotide sequence ID" value="NZ_AUAE01000031.1"/>
</dbReference>
<dbReference type="EMBL" id="AQHW01000015">
    <property type="protein sequence ID" value="KKB55464.1"/>
    <property type="molecule type" value="Genomic_DNA"/>
</dbReference>
<evidence type="ECO:0000313" key="2">
    <source>
        <dbReference type="EMBL" id="KKB55464.1"/>
    </source>
</evidence>
<dbReference type="Gene3D" id="2.120.10.30">
    <property type="entry name" value="TolB, C-terminal domain"/>
    <property type="match status" value="1"/>
</dbReference>
<proteinExistence type="predicted"/>
<sequence length="390" mass="44127">MKTTGLLLSSILLAGCLSACDTSTRKQQTQKANDGSITTVETDGHKLTMCDFALAKDTIDVPLSEFIDDCRIIHFDNSDKAMFKAWFTLATDQYIGVRQEGAPFKLFDKEGRFLHDIGSVGNGAGEYAISIYDEVIDEKNGHIFLSPFVGDKIMMYSTDGSWIKDIKLPTRLNKPKIYLNTDGTLSVVHMPFAEGEYFAFRMDPEGNILQQIPATATTKVSDFNGEVFSPRNCNDFDFFHTNIDTLFVYDPAGNRLLPEFTMTFPNPKEKPVHFYYRLPNHFIITYYYWRKNGPENGGDILVDTQKNASSHFRLVNDFYGNLPISNPGYRFYRGYFIQNLEPGQLAEQIETHLASGKCPAQDKKKLGELAASLNENDNNVLFIGKIRKRL</sequence>
<dbReference type="Pfam" id="PF17170">
    <property type="entry name" value="DUF5128"/>
    <property type="match status" value="1"/>
</dbReference>
<evidence type="ECO:0008006" key="4">
    <source>
        <dbReference type="Google" id="ProtNLM"/>
    </source>
</evidence>
<dbReference type="AlphaFoldDB" id="A0A0F5JCG1"/>
<feature type="chain" id="PRO_5002489072" description="6-bladed beta-propeller" evidence="1">
    <location>
        <begin position="20"/>
        <end position="390"/>
    </location>
</feature>
<gene>
    <name evidence="2" type="ORF">HMPREF1536_02933</name>
</gene>
<comment type="caution">
    <text evidence="2">The sequence shown here is derived from an EMBL/GenBank/DDBJ whole genome shotgun (WGS) entry which is preliminary data.</text>
</comment>
<keyword evidence="3" id="KW-1185">Reference proteome</keyword>
<dbReference type="HOGENOM" id="CLU_036375_1_0_10"/>
<evidence type="ECO:0000313" key="3">
    <source>
        <dbReference type="Proteomes" id="UP000033035"/>
    </source>
</evidence>